<dbReference type="InterPro" id="IPR036249">
    <property type="entry name" value="Thioredoxin-like_sf"/>
</dbReference>
<dbReference type="SUPFAM" id="SSF52833">
    <property type="entry name" value="Thioredoxin-like"/>
    <property type="match status" value="1"/>
</dbReference>
<dbReference type="Pfam" id="PF17127">
    <property type="entry name" value="DUF5106"/>
    <property type="match status" value="1"/>
</dbReference>
<dbReference type="Gene3D" id="3.40.30.10">
    <property type="entry name" value="Glutaredoxin"/>
    <property type="match status" value="1"/>
</dbReference>
<dbReference type="Proteomes" id="UP000236454">
    <property type="component" value="Unassembled WGS sequence"/>
</dbReference>
<evidence type="ECO:0000259" key="2">
    <source>
        <dbReference type="Pfam" id="PF17127"/>
    </source>
</evidence>
<gene>
    <name evidence="3" type="ORF">SAMN05216474_2840</name>
</gene>
<feature type="signal peptide" evidence="1">
    <location>
        <begin position="1"/>
        <end position="18"/>
    </location>
</feature>
<evidence type="ECO:0000313" key="3">
    <source>
        <dbReference type="EMBL" id="SFT87659.1"/>
    </source>
</evidence>
<dbReference type="STRING" id="477690.SAMN05216474_2840"/>
<dbReference type="RefSeq" id="WP_170853773.1">
    <property type="nucleotide sequence ID" value="NZ_FPAS01000006.1"/>
</dbReference>
<protein>
    <submittedName>
        <fullName evidence="3">AhpC/TSA family protein</fullName>
    </submittedName>
</protein>
<evidence type="ECO:0000256" key="1">
    <source>
        <dbReference type="SAM" id="SignalP"/>
    </source>
</evidence>
<dbReference type="AlphaFoldDB" id="A0A1I7BKF6"/>
<evidence type="ECO:0000313" key="4">
    <source>
        <dbReference type="Proteomes" id="UP000236454"/>
    </source>
</evidence>
<keyword evidence="4" id="KW-1185">Reference proteome</keyword>
<organism evidence="3 4">
    <name type="scientific">Lishizhenia tianjinensis</name>
    <dbReference type="NCBI Taxonomy" id="477690"/>
    <lineage>
        <taxon>Bacteria</taxon>
        <taxon>Pseudomonadati</taxon>
        <taxon>Bacteroidota</taxon>
        <taxon>Flavobacteriia</taxon>
        <taxon>Flavobacteriales</taxon>
        <taxon>Crocinitomicaceae</taxon>
        <taxon>Lishizhenia</taxon>
    </lineage>
</organism>
<keyword evidence="1" id="KW-0732">Signal</keyword>
<reference evidence="3 4" key="1">
    <citation type="submission" date="2016-10" db="EMBL/GenBank/DDBJ databases">
        <authorList>
            <person name="de Groot N.N."/>
        </authorList>
    </citation>
    <scope>NUCLEOTIDE SEQUENCE [LARGE SCALE GENOMIC DNA]</scope>
    <source>
        <strain evidence="3 4">CGMCC 1.7005</strain>
    </source>
</reference>
<dbReference type="InterPro" id="IPR033395">
    <property type="entry name" value="DUF5106"/>
</dbReference>
<sequence length="464" mass="53591">MKLFILFSLLLFSLQLSAQKGYDIAINMNLDGEQTLYLAYHYGDKQYIAAEDTSTIGQFNFKGEEKLAPGVYKLVLKENTQVLEIVVINQDQHFTITSTRPPYFVRDAQVTGSLENEAYYNLAKEKFRLLLNYRALQEKSKYTQGKQKEEAEKDLKAITDSAQHLQSEFILNHPTFLVSKALKANIPIRIPTADELGLSQEKYEQQRIELYKKHYFDNLDLKEAGLIRTDVFYPLITGYLNTLYLQDSIQQKEGLTRLLDTLKVNPEMYKFTLIEMVNNYAKVNSFHGAAIYAFLVEEYYLKGKADWVDAITLQNMRKSVEKIRRTELGKIAPPITLPDHTGKEVNRQDIKSKYKILVFWSSLEEESLGKLQELKLATETLPKTELQVYAVDKGGNHKSHFQKLNDHQLTNAENWVFTLGAGDLFKEDYTEVYRNYGDFYYLLLDADNKIIMRGNSLQPLLNAL</sequence>
<feature type="domain" description="DUF5106" evidence="2">
    <location>
        <begin position="205"/>
        <end position="325"/>
    </location>
</feature>
<proteinExistence type="predicted"/>
<dbReference type="EMBL" id="FPAS01000006">
    <property type="protein sequence ID" value="SFT87659.1"/>
    <property type="molecule type" value="Genomic_DNA"/>
</dbReference>
<name>A0A1I7BKF6_9FLAO</name>
<feature type="chain" id="PRO_5014601975" evidence="1">
    <location>
        <begin position="19"/>
        <end position="464"/>
    </location>
</feature>
<accession>A0A1I7BKF6</accession>